<organism evidence="2 3">
    <name type="scientific">Glossina palpalis gambiensis</name>
    <dbReference type="NCBI Taxonomy" id="67801"/>
    <lineage>
        <taxon>Eukaryota</taxon>
        <taxon>Metazoa</taxon>
        <taxon>Ecdysozoa</taxon>
        <taxon>Arthropoda</taxon>
        <taxon>Hexapoda</taxon>
        <taxon>Insecta</taxon>
        <taxon>Pterygota</taxon>
        <taxon>Neoptera</taxon>
        <taxon>Endopterygota</taxon>
        <taxon>Diptera</taxon>
        <taxon>Brachycera</taxon>
        <taxon>Muscomorpha</taxon>
        <taxon>Hippoboscoidea</taxon>
        <taxon>Glossinidae</taxon>
        <taxon>Glossina</taxon>
    </lineage>
</organism>
<evidence type="ECO:0000256" key="1">
    <source>
        <dbReference type="SAM" id="Phobius"/>
    </source>
</evidence>
<evidence type="ECO:0000313" key="3">
    <source>
        <dbReference type="Proteomes" id="UP000092460"/>
    </source>
</evidence>
<protein>
    <submittedName>
        <fullName evidence="2">Uncharacterized protein</fullName>
    </submittedName>
</protein>
<keyword evidence="3" id="KW-1185">Reference proteome</keyword>
<keyword evidence="1" id="KW-0472">Membrane</keyword>
<dbReference type="VEuPathDB" id="VectorBase:GPPI006547"/>
<reference evidence="3" key="1">
    <citation type="submission" date="2015-01" db="EMBL/GenBank/DDBJ databases">
        <authorList>
            <person name="Aksoy S."/>
            <person name="Warren W."/>
            <person name="Wilson R.K."/>
        </authorList>
    </citation>
    <scope>NUCLEOTIDE SEQUENCE [LARGE SCALE GENOMIC DNA]</scope>
    <source>
        <strain evidence="3">IAEA</strain>
    </source>
</reference>
<dbReference type="EnsemblMetazoa" id="GPPI006547-RA">
    <property type="protein sequence ID" value="GPPI006547-PA"/>
    <property type="gene ID" value="GPPI006547"/>
</dbReference>
<reference evidence="2" key="2">
    <citation type="submission" date="2020-05" db="UniProtKB">
        <authorList>
            <consortium name="EnsemblMetazoa"/>
        </authorList>
    </citation>
    <scope>IDENTIFICATION</scope>
    <source>
        <strain evidence="2">IAEA</strain>
    </source>
</reference>
<feature type="transmembrane region" description="Helical" evidence="1">
    <location>
        <begin position="24"/>
        <end position="42"/>
    </location>
</feature>
<name>A0A1B0AS28_9MUSC</name>
<proteinExistence type="predicted"/>
<sequence>MKEVVTANRIQMVIGLKESIGNEYSGILLYIVSTLFVLFVHLREYRRGNNNRYQYTAKRITNNAIIAKQTTQVERYYKFLPLYDFAFPSFNFNFLLQRIPEG</sequence>
<evidence type="ECO:0000313" key="2">
    <source>
        <dbReference type="EnsemblMetazoa" id="GPPI006547-PA"/>
    </source>
</evidence>
<dbReference type="EMBL" id="JXJN01002661">
    <property type="status" value="NOT_ANNOTATED_CDS"/>
    <property type="molecule type" value="Genomic_DNA"/>
</dbReference>
<keyword evidence="1" id="KW-0812">Transmembrane</keyword>
<dbReference type="AlphaFoldDB" id="A0A1B0AS28"/>
<accession>A0A1B0AS28</accession>
<keyword evidence="1" id="KW-1133">Transmembrane helix</keyword>
<dbReference type="Proteomes" id="UP000092460">
    <property type="component" value="Unassembled WGS sequence"/>
</dbReference>